<dbReference type="PANTHER" id="PTHR42953:SF1">
    <property type="entry name" value="METAL-BINDING PROTEIN HI_0362-RELATED"/>
    <property type="match status" value="1"/>
</dbReference>
<keyword evidence="3" id="KW-0479">Metal-binding</keyword>
<keyword evidence="2" id="KW-0813">Transport</keyword>
<gene>
    <name evidence="7" type="ORF">CENDO_09680</name>
</gene>
<dbReference type="GO" id="GO:0046872">
    <property type="term" value="F:metal ion binding"/>
    <property type="evidence" value="ECO:0007669"/>
    <property type="project" value="UniProtKB-KW"/>
</dbReference>
<evidence type="ECO:0000256" key="6">
    <source>
        <dbReference type="SAM" id="SignalP"/>
    </source>
</evidence>
<feature type="region of interest" description="Disordered" evidence="5">
    <location>
        <begin position="132"/>
        <end position="185"/>
    </location>
</feature>
<dbReference type="PROSITE" id="PS51257">
    <property type="entry name" value="PROKAR_LIPOPROTEIN"/>
    <property type="match status" value="1"/>
</dbReference>
<evidence type="ECO:0000313" key="8">
    <source>
        <dbReference type="Proteomes" id="UP000296352"/>
    </source>
</evidence>
<organism evidence="7 8">
    <name type="scientific">Corynebacterium endometrii</name>
    <dbReference type="NCBI Taxonomy" id="2488819"/>
    <lineage>
        <taxon>Bacteria</taxon>
        <taxon>Bacillati</taxon>
        <taxon>Actinomycetota</taxon>
        <taxon>Actinomycetes</taxon>
        <taxon>Mycobacteriales</taxon>
        <taxon>Corynebacteriaceae</taxon>
        <taxon>Corynebacterium</taxon>
    </lineage>
</organism>
<evidence type="ECO:0000256" key="1">
    <source>
        <dbReference type="ARBA" id="ARBA00004196"/>
    </source>
</evidence>
<dbReference type="Pfam" id="PF01297">
    <property type="entry name" value="ZnuA"/>
    <property type="match status" value="1"/>
</dbReference>
<dbReference type="AlphaFoldDB" id="A0A4P7QI29"/>
<dbReference type="InterPro" id="IPR050492">
    <property type="entry name" value="Bact_metal-bind_prot9"/>
</dbReference>
<dbReference type="PANTHER" id="PTHR42953">
    <property type="entry name" value="HIGH-AFFINITY ZINC UPTAKE SYSTEM PROTEIN ZNUA-RELATED"/>
    <property type="match status" value="1"/>
</dbReference>
<dbReference type="InterPro" id="IPR006127">
    <property type="entry name" value="ZnuA-like"/>
</dbReference>
<evidence type="ECO:0000256" key="2">
    <source>
        <dbReference type="ARBA" id="ARBA00022448"/>
    </source>
</evidence>
<feature type="signal peptide" evidence="6">
    <location>
        <begin position="1"/>
        <end position="27"/>
    </location>
</feature>
<dbReference type="GO" id="GO:0030313">
    <property type="term" value="C:cell envelope"/>
    <property type="evidence" value="ECO:0007669"/>
    <property type="project" value="UniProtKB-SubCell"/>
</dbReference>
<comment type="subcellular location">
    <subcellularLocation>
        <location evidence="1">Cell envelope</location>
    </subcellularLocation>
</comment>
<reference evidence="7 8" key="1">
    <citation type="submission" date="2019-04" db="EMBL/GenBank/DDBJ databases">
        <title>Corynebacterium endometrii sp. nov., isolated from the uterus of a cow with endometritis.</title>
        <authorList>
            <person name="Ballas P."/>
            <person name="Ruckert C."/>
            <person name="Wagener K."/>
            <person name="Drillich M."/>
            <person name="Kaempfer P."/>
            <person name="Busse H.-J."/>
            <person name="Ehling-Schulz M."/>
        </authorList>
    </citation>
    <scope>NUCLEOTIDE SEQUENCE [LARGE SCALE GENOMIC DNA]</scope>
    <source>
        <strain evidence="7 8">LMM-1653</strain>
    </source>
</reference>
<accession>A0A4P7QI29</accession>
<keyword evidence="4 6" id="KW-0732">Signal</keyword>
<sequence precursor="true">MGTMKFSPRTSAAVFAAGTLAFTTACSSDTAAAPGEGGGEEGAIEIVTSTSIWGDVAQAVADTATGANVTVTPIITGNAVDPHSFEPTAADIARADEADIVVAGGGGYDAWLYEPLSDQDKVIAPLPLIGHSHDHDHGEEGHDHEAHDHEGHDHEGHDHEGHDHEGAEHESHEHGEEGHEGEHSHEVEMLDGNEHIWYDTTAITVVAEKVAEQINAAVPEAGANADAVIERVDSLHERIHELPELNYVQSESIADYITSHAPMEDVTPESYRMAILNHAEPSAADLAELLDTIKGGDVSALIYNPQTKTDLTERILAAAEEADLQVVEIGETPPEDTNFLDYYDQVLGELEALNP</sequence>
<evidence type="ECO:0000256" key="4">
    <source>
        <dbReference type="ARBA" id="ARBA00022729"/>
    </source>
</evidence>
<dbReference type="Proteomes" id="UP000296352">
    <property type="component" value="Chromosome"/>
</dbReference>
<dbReference type="SUPFAM" id="SSF53807">
    <property type="entry name" value="Helical backbone' metal receptor"/>
    <property type="match status" value="1"/>
</dbReference>
<keyword evidence="8" id="KW-1185">Reference proteome</keyword>
<dbReference type="Gene3D" id="3.40.50.1980">
    <property type="entry name" value="Nitrogenase molybdenum iron protein domain"/>
    <property type="match status" value="3"/>
</dbReference>
<protein>
    <submittedName>
        <fullName evidence="7">High-affinity zinc transporter periplasmic component</fullName>
    </submittedName>
</protein>
<feature type="chain" id="PRO_5039672169" evidence="6">
    <location>
        <begin position="28"/>
        <end position="355"/>
    </location>
</feature>
<evidence type="ECO:0000256" key="3">
    <source>
        <dbReference type="ARBA" id="ARBA00022723"/>
    </source>
</evidence>
<evidence type="ECO:0000313" key="7">
    <source>
        <dbReference type="EMBL" id="QCB29190.1"/>
    </source>
</evidence>
<name>A0A4P7QI29_9CORY</name>
<proteinExistence type="predicted"/>
<evidence type="ECO:0000256" key="5">
    <source>
        <dbReference type="SAM" id="MobiDB-lite"/>
    </source>
</evidence>
<dbReference type="GO" id="GO:0030001">
    <property type="term" value="P:metal ion transport"/>
    <property type="evidence" value="ECO:0007669"/>
    <property type="project" value="InterPro"/>
</dbReference>
<dbReference type="EMBL" id="CP039247">
    <property type="protein sequence ID" value="QCB29190.1"/>
    <property type="molecule type" value="Genomic_DNA"/>
</dbReference>
<dbReference type="KEGG" id="cee:CENDO_09680"/>